<protein>
    <submittedName>
        <fullName evidence="1">Uncharacterized protein</fullName>
    </submittedName>
</protein>
<sequence>MACGKGRGPTGPLLLPGAEALGCRPGWSPDWHLLDTHPLQRQSLLPPRQVPRGKVFRPHRRHLDYLKPVDFLGKAKVKVRGGIPGITLVVSPQIVFPGTWGCSPGHHKDQEGGEWAHSYPQAVPRVGGQCCELGGEAH</sequence>
<dbReference type="Proteomes" id="UP001266305">
    <property type="component" value="Unassembled WGS sequence"/>
</dbReference>
<keyword evidence="2" id="KW-1185">Reference proteome</keyword>
<reference evidence="1 2" key="1">
    <citation type="submission" date="2023-05" db="EMBL/GenBank/DDBJ databases">
        <title>B98-5 Cell Line De Novo Hybrid Assembly: An Optical Mapping Approach.</title>
        <authorList>
            <person name="Kananen K."/>
            <person name="Auerbach J.A."/>
            <person name="Kautto E."/>
            <person name="Blachly J.S."/>
        </authorList>
    </citation>
    <scope>NUCLEOTIDE SEQUENCE [LARGE SCALE GENOMIC DNA]</scope>
    <source>
        <strain evidence="1">B95-8</strain>
        <tissue evidence="1">Cell line</tissue>
    </source>
</reference>
<evidence type="ECO:0000313" key="1">
    <source>
        <dbReference type="EMBL" id="KAK2120839.1"/>
    </source>
</evidence>
<gene>
    <name evidence="1" type="ORF">P7K49_002225</name>
</gene>
<evidence type="ECO:0000313" key="2">
    <source>
        <dbReference type="Proteomes" id="UP001266305"/>
    </source>
</evidence>
<name>A0ABQ9WGS4_SAGOE</name>
<comment type="caution">
    <text evidence="1">The sequence shown here is derived from an EMBL/GenBank/DDBJ whole genome shotgun (WGS) entry which is preliminary data.</text>
</comment>
<dbReference type="EMBL" id="JASSZA010000001">
    <property type="protein sequence ID" value="KAK2120839.1"/>
    <property type="molecule type" value="Genomic_DNA"/>
</dbReference>
<accession>A0ABQ9WGS4</accession>
<organism evidence="1 2">
    <name type="scientific">Saguinus oedipus</name>
    <name type="common">Cotton-top tamarin</name>
    <name type="synonym">Oedipomidas oedipus</name>
    <dbReference type="NCBI Taxonomy" id="9490"/>
    <lineage>
        <taxon>Eukaryota</taxon>
        <taxon>Metazoa</taxon>
        <taxon>Chordata</taxon>
        <taxon>Craniata</taxon>
        <taxon>Vertebrata</taxon>
        <taxon>Euteleostomi</taxon>
        <taxon>Mammalia</taxon>
        <taxon>Eutheria</taxon>
        <taxon>Euarchontoglires</taxon>
        <taxon>Primates</taxon>
        <taxon>Haplorrhini</taxon>
        <taxon>Platyrrhini</taxon>
        <taxon>Cebidae</taxon>
        <taxon>Callitrichinae</taxon>
        <taxon>Saguinus</taxon>
    </lineage>
</organism>
<proteinExistence type="predicted"/>